<name>A0A0G0W2T9_9BACT</name>
<organism evidence="2 3">
    <name type="scientific">Candidatus Woesebacteria bacterium GW2011_GWA2_40_7b</name>
    <dbReference type="NCBI Taxonomy" id="1618563"/>
    <lineage>
        <taxon>Bacteria</taxon>
        <taxon>Candidatus Woeseibacteriota</taxon>
    </lineage>
</organism>
<evidence type="ECO:0000256" key="1">
    <source>
        <dbReference type="SAM" id="Phobius"/>
    </source>
</evidence>
<feature type="transmembrane region" description="Helical" evidence="1">
    <location>
        <begin position="126"/>
        <end position="144"/>
    </location>
</feature>
<evidence type="ECO:0000313" key="3">
    <source>
        <dbReference type="Proteomes" id="UP000034562"/>
    </source>
</evidence>
<dbReference type="AlphaFoldDB" id="A0A0G0W2T9"/>
<feature type="transmembrane region" description="Helical" evidence="1">
    <location>
        <begin position="48"/>
        <end position="67"/>
    </location>
</feature>
<gene>
    <name evidence="2" type="ORF">UU12_C0042G0008</name>
</gene>
<dbReference type="EMBL" id="LBZK01000042">
    <property type="protein sequence ID" value="KKR69577.1"/>
    <property type="molecule type" value="Genomic_DNA"/>
</dbReference>
<dbReference type="Proteomes" id="UP000034562">
    <property type="component" value="Unassembled WGS sequence"/>
</dbReference>
<proteinExistence type="predicted"/>
<feature type="transmembrane region" description="Helical" evidence="1">
    <location>
        <begin position="96"/>
        <end position="114"/>
    </location>
</feature>
<reference evidence="2 3" key="1">
    <citation type="journal article" date="2015" name="Nature">
        <title>rRNA introns, odd ribosomes, and small enigmatic genomes across a large radiation of phyla.</title>
        <authorList>
            <person name="Brown C.T."/>
            <person name="Hug L.A."/>
            <person name="Thomas B.C."/>
            <person name="Sharon I."/>
            <person name="Castelle C.J."/>
            <person name="Singh A."/>
            <person name="Wilkins M.J."/>
            <person name="Williams K.H."/>
            <person name="Banfield J.F."/>
        </authorList>
    </citation>
    <scope>NUCLEOTIDE SEQUENCE [LARGE SCALE GENOMIC DNA]</scope>
</reference>
<keyword evidence="1" id="KW-1133">Transmembrane helix</keyword>
<accession>A0A0G0W2T9</accession>
<protein>
    <recommendedName>
        <fullName evidence="4">Ferric oxidoreductase domain-containing protein</fullName>
    </recommendedName>
</protein>
<evidence type="ECO:0008006" key="4">
    <source>
        <dbReference type="Google" id="ProtNLM"/>
    </source>
</evidence>
<keyword evidence="1" id="KW-0472">Membrane</keyword>
<keyword evidence="1" id="KW-0812">Transmembrane</keyword>
<feature type="transmembrane region" description="Helical" evidence="1">
    <location>
        <begin position="150"/>
        <end position="167"/>
    </location>
</feature>
<comment type="caution">
    <text evidence="2">The sequence shown here is derived from an EMBL/GenBank/DDBJ whole genome shotgun (WGS) entry which is preliminary data.</text>
</comment>
<sequence length="183" mass="21637">MMNLVQRIFALTAFVLLFWQIMLGAYMQKWTDKLGGWVFKFHVIQGTMIYALVFLHPVFFMLFNFFAGRGIDPFYVFTQVCVFCKSPELYYSLGRVSFWLINIAFFAGLFRTTTPYMRANWRKFHIINYLVFLLVGIHGFFSGTDFRIKPFFTFAIIACLIVVYTIIRKLPSLVSFLKNWLRS</sequence>
<evidence type="ECO:0000313" key="2">
    <source>
        <dbReference type="EMBL" id="KKR69577.1"/>
    </source>
</evidence>